<dbReference type="EMBL" id="PDJK01000002">
    <property type="protein sequence ID" value="PFG49994.1"/>
    <property type="molecule type" value="Genomic_DNA"/>
</dbReference>
<accession>A0A2A9FF40</accession>
<keyword evidence="3" id="KW-1185">Reference proteome</keyword>
<evidence type="ECO:0000313" key="3">
    <source>
        <dbReference type="Proteomes" id="UP000243542"/>
    </source>
</evidence>
<gene>
    <name evidence="2" type="ORF">ATK36_5190</name>
</gene>
<name>A0A2A9FF40_9PSEU</name>
<dbReference type="AlphaFoldDB" id="A0A2A9FF40"/>
<sequence>METLLPKLPELRHTGRAARGLRPVAGVGHHDYQ</sequence>
<dbReference type="Proteomes" id="UP000243542">
    <property type="component" value="Unassembled WGS sequence"/>
</dbReference>
<proteinExistence type="predicted"/>
<reference evidence="2 3" key="1">
    <citation type="submission" date="2017-10" db="EMBL/GenBank/DDBJ databases">
        <title>Sequencing the genomes of 1000 actinobacteria strains.</title>
        <authorList>
            <person name="Klenk H.-P."/>
        </authorList>
    </citation>
    <scope>NUCLEOTIDE SEQUENCE [LARGE SCALE GENOMIC DNA]</scope>
    <source>
        <strain evidence="2 3">DSM 46092</strain>
    </source>
</reference>
<protein>
    <submittedName>
        <fullName evidence="2">Uncharacterized protein</fullName>
    </submittedName>
</protein>
<organism evidence="2 3">
    <name type="scientific">Amycolatopsis sulphurea</name>
    <dbReference type="NCBI Taxonomy" id="76022"/>
    <lineage>
        <taxon>Bacteria</taxon>
        <taxon>Bacillati</taxon>
        <taxon>Actinomycetota</taxon>
        <taxon>Actinomycetes</taxon>
        <taxon>Pseudonocardiales</taxon>
        <taxon>Pseudonocardiaceae</taxon>
        <taxon>Amycolatopsis</taxon>
    </lineage>
</organism>
<evidence type="ECO:0000256" key="1">
    <source>
        <dbReference type="SAM" id="MobiDB-lite"/>
    </source>
</evidence>
<feature type="region of interest" description="Disordered" evidence="1">
    <location>
        <begin position="1"/>
        <end position="33"/>
    </location>
</feature>
<comment type="caution">
    <text evidence="2">The sequence shown here is derived from an EMBL/GenBank/DDBJ whole genome shotgun (WGS) entry which is preliminary data.</text>
</comment>
<evidence type="ECO:0000313" key="2">
    <source>
        <dbReference type="EMBL" id="PFG49994.1"/>
    </source>
</evidence>